<feature type="signal peptide" evidence="1">
    <location>
        <begin position="1"/>
        <end position="19"/>
    </location>
</feature>
<evidence type="ECO:0000256" key="1">
    <source>
        <dbReference type="SAM" id="SignalP"/>
    </source>
</evidence>
<reference evidence="3" key="1">
    <citation type="submission" date="2019-06" db="EMBL/GenBank/DDBJ databases">
        <authorList>
            <person name="Broberg M."/>
        </authorList>
    </citation>
    <scope>NUCLEOTIDE SEQUENCE [LARGE SCALE GENOMIC DNA]</scope>
</reference>
<dbReference type="AlphaFoldDB" id="A0A9N9UVP6"/>
<comment type="caution">
    <text evidence="2">The sequence shown here is derived from an EMBL/GenBank/DDBJ whole genome shotgun (WGS) entry which is preliminary data.</text>
</comment>
<dbReference type="Proteomes" id="UP000754883">
    <property type="component" value="Unassembled WGS sequence"/>
</dbReference>
<feature type="chain" id="PRO_5040435625" description="Secreted protein" evidence="1">
    <location>
        <begin position="20"/>
        <end position="146"/>
    </location>
</feature>
<evidence type="ECO:0000313" key="2">
    <source>
        <dbReference type="EMBL" id="CAH0003612.1"/>
    </source>
</evidence>
<keyword evidence="1" id="KW-0732">Signal</keyword>
<dbReference type="OrthoDB" id="4825549at2759"/>
<dbReference type="EMBL" id="CABFNO020001565">
    <property type="protein sequence ID" value="CAH0003612.1"/>
    <property type="molecule type" value="Genomic_DNA"/>
</dbReference>
<gene>
    <name evidence="2" type="ORF">CBYS24578_00009693</name>
</gene>
<accession>A0A9N9UVP6</accession>
<evidence type="ECO:0000313" key="3">
    <source>
        <dbReference type="Proteomes" id="UP000754883"/>
    </source>
</evidence>
<keyword evidence="3" id="KW-1185">Reference proteome</keyword>
<proteinExistence type="predicted"/>
<protein>
    <recommendedName>
        <fullName evidence="4">Secreted protein</fullName>
    </recommendedName>
</protein>
<sequence>MKCSTIILFAVNALGLVSAAAVADPEPASIVNPDDLVNNLETRRCFLSGEKFDDMPKTYQKVRDLCAGPFKGTYKKNEVRTYCRAVGRISVKYTIGLQGHNAGSTRNMDFNECVNGLDKEIKNCAKGGDTTYGNWRYRVDPNSGSC</sequence>
<organism evidence="2 3">
    <name type="scientific">Clonostachys byssicola</name>
    <dbReference type="NCBI Taxonomy" id="160290"/>
    <lineage>
        <taxon>Eukaryota</taxon>
        <taxon>Fungi</taxon>
        <taxon>Dikarya</taxon>
        <taxon>Ascomycota</taxon>
        <taxon>Pezizomycotina</taxon>
        <taxon>Sordariomycetes</taxon>
        <taxon>Hypocreomycetidae</taxon>
        <taxon>Hypocreales</taxon>
        <taxon>Bionectriaceae</taxon>
        <taxon>Clonostachys</taxon>
    </lineage>
</organism>
<evidence type="ECO:0008006" key="4">
    <source>
        <dbReference type="Google" id="ProtNLM"/>
    </source>
</evidence>
<reference evidence="2 3" key="2">
    <citation type="submission" date="2021-10" db="EMBL/GenBank/DDBJ databases">
        <authorList>
            <person name="Piombo E."/>
        </authorList>
    </citation>
    <scope>NUCLEOTIDE SEQUENCE [LARGE SCALE GENOMIC DNA]</scope>
</reference>
<name>A0A9N9UVP6_9HYPO</name>